<dbReference type="RefSeq" id="WP_078921676.1">
    <property type="nucleotide sequence ID" value="NZ_FUYB01000004.1"/>
</dbReference>
<feature type="domain" description="Response regulatory" evidence="7">
    <location>
        <begin position="345"/>
        <end position="464"/>
    </location>
</feature>
<accession>A0A1T4W7V0</accession>
<evidence type="ECO:0000256" key="5">
    <source>
        <dbReference type="PROSITE-ProRule" id="PRU00169"/>
    </source>
</evidence>
<dbReference type="InterPro" id="IPR036890">
    <property type="entry name" value="HATPase_C_sf"/>
</dbReference>
<dbReference type="CDD" id="cd17546">
    <property type="entry name" value="REC_hyHK_CKI1_RcsC-like"/>
    <property type="match status" value="1"/>
</dbReference>
<evidence type="ECO:0000256" key="2">
    <source>
        <dbReference type="ARBA" id="ARBA00012438"/>
    </source>
</evidence>
<feature type="domain" description="Response regulatory" evidence="7">
    <location>
        <begin position="491"/>
        <end position="610"/>
    </location>
</feature>
<dbReference type="Gene3D" id="3.30.565.10">
    <property type="entry name" value="Histidine kinase-like ATPase, C-terminal domain"/>
    <property type="match status" value="1"/>
</dbReference>
<dbReference type="InterPro" id="IPR004358">
    <property type="entry name" value="Sig_transdc_His_kin-like_C"/>
</dbReference>
<keyword evidence="8" id="KW-0418">Kinase</keyword>
<feature type="modified residue" description="4-aspartylphosphate" evidence="5">
    <location>
        <position position="540"/>
    </location>
</feature>
<dbReference type="InterPro" id="IPR003661">
    <property type="entry name" value="HisK_dim/P_dom"/>
</dbReference>
<dbReference type="GO" id="GO:0000155">
    <property type="term" value="F:phosphorelay sensor kinase activity"/>
    <property type="evidence" value="ECO:0007669"/>
    <property type="project" value="InterPro"/>
</dbReference>
<dbReference type="FunFam" id="3.30.565.10:FF:000010">
    <property type="entry name" value="Sensor histidine kinase RcsC"/>
    <property type="match status" value="1"/>
</dbReference>
<dbReference type="InterPro" id="IPR001789">
    <property type="entry name" value="Sig_transdc_resp-reg_receiver"/>
</dbReference>
<evidence type="ECO:0000259" key="7">
    <source>
        <dbReference type="PROSITE" id="PS50110"/>
    </source>
</evidence>
<keyword evidence="4" id="KW-0902">Two-component regulatory system</keyword>
<reference evidence="8 9" key="1">
    <citation type="submission" date="2017-02" db="EMBL/GenBank/DDBJ databases">
        <authorList>
            <person name="Peterson S.W."/>
        </authorList>
    </citation>
    <scope>NUCLEOTIDE SEQUENCE [LARGE SCALE GENOMIC DNA]</scope>
    <source>
        <strain evidence="8 9">ATCC 49788</strain>
    </source>
</reference>
<dbReference type="STRING" id="92487.SAMN02745130_01196"/>
<comment type="caution">
    <text evidence="5">Lacks conserved residue(s) required for the propagation of feature annotation.</text>
</comment>
<keyword evidence="8" id="KW-0808">Transferase</keyword>
<dbReference type="InterPro" id="IPR036097">
    <property type="entry name" value="HisK_dim/P_sf"/>
</dbReference>
<dbReference type="PANTHER" id="PTHR45339:SF1">
    <property type="entry name" value="HYBRID SIGNAL TRANSDUCTION HISTIDINE KINASE J"/>
    <property type="match status" value="1"/>
</dbReference>
<keyword evidence="3 5" id="KW-0597">Phosphoprotein</keyword>
<dbReference type="PRINTS" id="PR00344">
    <property type="entry name" value="BCTRLSENSOR"/>
</dbReference>
<evidence type="ECO:0000313" key="8">
    <source>
        <dbReference type="EMBL" id="SKA73277.1"/>
    </source>
</evidence>
<evidence type="ECO:0000313" key="9">
    <source>
        <dbReference type="Proteomes" id="UP000190460"/>
    </source>
</evidence>
<comment type="catalytic activity">
    <reaction evidence="1">
        <text>ATP + protein L-histidine = ADP + protein N-phospho-L-histidine.</text>
        <dbReference type="EC" id="2.7.13.3"/>
    </reaction>
</comment>
<protein>
    <recommendedName>
        <fullName evidence="2">histidine kinase</fullName>
        <ecNumber evidence="2">2.7.13.3</ecNumber>
    </recommendedName>
</protein>
<evidence type="ECO:0000259" key="6">
    <source>
        <dbReference type="PROSITE" id="PS50109"/>
    </source>
</evidence>
<dbReference type="Proteomes" id="UP000190460">
    <property type="component" value="Unassembled WGS sequence"/>
</dbReference>
<dbReference type="InterPro" id="IPR003594">
    <property type="entry name" value="HATPase_dom"/>
</dbReference>
<proteinExistence type="predicted"/>
<gene>
    <name evidence="8" type="ORF">SAMN02745130_01196</name>
</gene>
<dbReference type="SUPFAM" id="SSF52172">
    <property type="entry name" value="CheY-like"/>
    <property type="match status" value="2"/>
</dbReference>
<dbReference type="Pfam" id="PF00512">
    <property type="entry name" value="HisKA"/>
    <property type="match status" value="1"/>
</dbReference>
<dbReference type="InterPro" id="IPR011006">
    <property type="entry name" value="CheY-like_superfamily"/>
</dbReference>
<dbReference type="SUPFAM" id="SSF55874">
    <property type="entry name" value="ATPase domain of HSP90 chaperone/DNA topoisomerase II/histidine kinase"/>
    <property type="match status" value="1"/>
</dbReference>
<dbReference type="SMART" id="SM00448">
    <property type="entry name" value="REC"/>
    <property type="match status" value="2"/>
</dbReference>
<keyword evidence="9" id="KW-1185">Reference proteome</keyword>
<evidence type="ECO:0000256" key="4">
    <source>
        <dbReference type="ARBA" id="ARBA00023012"/>
    </source>
</evidence>
<dbReference type="SUPFAM" id="SSF47384">
    <property type="entry name" value="Homodimeric domain of signal transducing histidine kinase"/>
    <property type="match status" value="1"/>
</dbReference>
<dbReference type="Pfam" id="PF00072">
    <property type="entry name" value="Response_reg"/>
    <property type="match status" value="2"/>
</dbReference>
<organism evidence="8 9">
    <name type="scientific">Thiothrix eikelboomii</name>
    <dbReference type="NCBI Taxonomy" id="92487"/>
    <lineage>
        <taxon>Bacteria</taxon>
        <taxon>Pseudomonadati</taxon>
        <taxon>Pseudomonadota</taxon>
        <taxon>Gammaproteobacteria</taxon>
        <taxon>Thiotrichales</taxon>
        <taxon>Thiotrichaceae</taxon>
        <taxon>Thiothrix</taxon>
    </lineage>
</organism>
<dbReference type="Gene3D" id="3.40.50.2300">
    <property type="match status" value="2"/>
</dbReference>
<dbReference type="OrthoDB" id="9792854at2"/>
<dbReference type="PROSITE" id="PS50110">
    <property type="entry name" value="RESPONSE_REGULATORY"/>
    <property type="match status" value="2"/>
</dbReference>
<dbReference type="CDD" id="cd16922">
    <property type="entry name" value="HATPase_EvgS-ArcB-TorS-like"/>
    <property type="match status" value="1"/>
</dbReference>
<dbReference type="EC" id="2.7.13.3" evidence="2"/>
<dbReference type="EMBL" id="FUYB01000004">
    <property type="protein sequence ID" value="SKA73277.1"/>
    <property type="molecule type" value="Genomic_DNA"/>
</dbReference>
<dbReference type="PANTHER" id="PTHR45339">
    <property type="entry name" value="HYBRID SIGNAL TRANSDUCTION HISTIDINE KINASE J"/>
    <property type="match status" value="1"/>
</dbReference>
<feature type="domain" description="Histidine kinase" evidence="6">
    <location>
        <begin position="107"/>
        <end position="328"/>
    </location>
</feature>
<dbReference type="InterPro" id="IPR005467">
    <property type="entry name" value="His_kinase_dom"/>
</dbReference>
<dbReference type="AlphaFoldDB" id="A0A1T4W7V0"/>
<sequence length="617" mass="69494">MTSALNNPSPNHELESGATISHRLAAQLKRCRLTPTDLPTSQEQWSKLLHIVDSTYASHHEAYYLLERSLDVSSQEMKTLYENLKQESAQRIDALHKSEQKTRFMANMSHELRTPIHGVMGSLDVLRETRLDERQSAFINIAYSSCEVMLELVSNILDYSKIHAGQLTLEKVDFSPSALVEDISQMMATMAHKKNLDVYCYVPEETPALMFGDVARIRQVLMNIASNAIKFTEKGEVMISLAIHEVNEQEATLVFEIRDTGIGIPKAMQESIFESFVQVDASINRRYGGTGLGLTIAKELVLLMDGRVWLDSIPGQGSQFWVELKLPIKQLVSDEIVDDYLAGRYILVVEDKQTHQAILKNYLKAWKAKPIIANNGMEALQMLRNSLALNEPFAAIILERTLPEMDGKTLARSIRTDRHYDRLPLIMLTTHELDKTEQREHGVNACMSTPLKAKALKTLLIQQTRQKASFAPEQPALLGGKLNQNSDHAPAILLAEDNPINALIATTMLESLPYRIDLVSNGKEAFHKATHYPYHLILMDINMPDMDGFTTTQAIREWEQANALANTPIIALTANALKDDREKCLAAGLNDYLAKPVKKEEMLKTVQHWLKLSPLKY</sequence>
<dbReference type="SMART" id="SM00387">
    <property type="entry name" value="HATPase_c"/>
    <property type="match status" value="1"/>
</dbReference>
<evidence type="ECO:0000256" key="3">
    <source>
        <dbReference type="ARBA" id="ARBA00022553"/>
    </source>
</evidence>
<dbReference type="CDD" id="cd00082">
    <property type="entry name" value="HisKA"/>
    <property type="match status" value="1"/>
</dbReference>
<dbReference type="Gene3D" id="1.10.287.130">
    <property type="match status" value="1"/>
</dbReference>
<name>A0A1T4W7V0_9GAMM</name>
<dbReference type="Pfam" id="PF02518">
    <property type="entry name" value="HATPase_c"/>
    <property type="match status" value="1"/>
</dbReference>
<evidence type="ECO:0000256" key="1">
    <source>
        <dbReference type="ARBA" id="ARBA00000085"/>
    </source>
</evidence>
<dbReference type="SMART" id="SM00388">
    <property type="entry name" value="HisKA"/>
    <property type="match status" value="1"/>
</dbReference>
<dbReference type="PROSITE" id="PS50109">
    <property type="entry name" value="HIS_KIN"/>
    <property type="match status" value="1"/>
</dbReference>